<proteinExistence type="predicted"/>
<sequence length="312" mass="34562">MKVAPLVTAGLAVFLLVTLRVFGPWNRRGVSESQHLDAPHPLAPRVLPSLPEEVEEQHVHIGPPPQTLPPPPPVFEPICQVKFGQHVCVQGVKHVACPDQVDQIRRKTAVTGSGAWVLPETYTYFLDLGLVAELARLFANASTLELGAGKGCYAAALRRDQLRRHPSVDPPLVRAFDGSTSVSALTGGLVSTADLTSELHLGAADWVLCLETAEHIPREYEEVFLQNLHRHNRVGIVVSWSDNVGGNGHVNIRSNAWVARRFVKMGYLHDRETQHALRRAVSDIHWYRDTVMVFRRTKATPGAPLERTLPER</sequence>
<dbReference type="EMBL" id="JBGBPQ010000001">
    <property type="protein sequence ID" value="KAL1529534.1"/>
    <property type="molecule type" value="Genomic_DNA"/>
</dbReference>
<evidence type="ECO:0000313" key="1">
    <source>
        <dbReference type="EMBL" id="KAL1529534.1"/>
    </source>
</evidence>
<organism evidence="1 2">
    <name type="scientific">Prymnesium parvum</name>
    <name type="common">Toxic golden alga</name>
    <dbReference type="NCBI Taxonomy" id="97485"/>
    <lineage>
        <taxon>Eukaryota</taxon>
        <taxon>Haptista</taxon>
        <taxon>Haptophyta</taxon>
        <taxon>Prymnesiophyceae</taxon>
        <taxon>Prymnesiales</taxon>
        <taxon>Prymnesiaceae</taxon>
        <taxon>Prymnesium</taxon>
    </lineage>
</organism>
<dbReference type="Proteomes" id="UP001515480">
    <property type="component" value="Unassembled WGS sequence"/>
</dbReference>
<dbReference type="AlphaFoldDB" id="A0AB34K6M0"/>
<accession>A0AB34K6M0</accession>
<gene>
    <name evidence="1" type="ORF">AB1Y20_000479</name>
</gene>
<evidence type="ECO:0000313" key="2">
    <source>
        <dbReference type="Proteomes" id="UP001515480"/>
    </source>
</evidence>
<dbReference type="Gene3D" id="3.40.50.150">
    <property type="entry name" value="Vaccinia Virus protein VP39"/>
    <property type="match status" value="1"/>
</dbReference>
<dbReference type="SUPFAM" id="SSF53335">
    <property type="entry name" value="S-adenosyl-L-methionine-dependent methyltransferases"/>
    <property type="match status" value="1"/>
</dbReference>
<dbReference type="InterPro" id="IPR029063">
    <property type="entry name" value="SAM-dependent_MTases_sf"/>
</dbReference>
<name>A0AB34K6M0_PRYPA</name>
<keyword evidence="2" id="KW-1185">Reference proteome</keyword>
<comment type="caution">
    <text evidence="1">The sequence shown here is derived from an EMBL/GenBank/DDBJ whole genome shotgun (WGS) entry which is preliminary data.</text>
</comment>
<evidence type="ECO:0008006" key="3">
    <source>
        <dbReference type="Google" id="ProtNLM"/>
    </source>
</evidence>
<reference evidence="1 2" key="1">
    <citation type="journal article" date="2024" name="Science">
        <title>Giant polyketide synthase enzymes in the biosynthesis of giant marine polyether toxins.</title>
        <authorList>
            <person name="Fallon T.R."/>
            <person name="Shende V.V."/>
            <person name="Wierzbicki I.H."/>
            <person name="Pendleton A.L."/>
            <person name="Watervoot N.F."/>
            <person name="Auber R.P."/>
            <person name="Gonzalez D.J."/>
            <person name="Wisecaver J.H."/>
            <person name="Moore B.S."/>
        </authorList>
    </citation>
    <scope>NUCLEOTIDE SEQUENCE [LARGE SCALE GENOMIC DNA]</scope>
    <source>
        <strain evidence="1 2">12B1</strain>
    </source>
</reference>
<protein>
    <recommendedName>
        <fullName evidence="3">Methyltransferase type 11 domain-containing protein</fullName>
    </recommendedName>
</protein>